<proteinExistence type="predicted"/>
<dbReference type="RefSeq" id="WP_015650178.1">
    <property type="nucleotide sequence ID" value="NC_020506.1"/>
</dbReference>
<dbReference type="HOGENOM" id="CLU_333632_0_0_11"/>
<sequence length="856" mass="89011">MISDVFSENLRLCTDDTITNLQISQPFSALTATIAPVGTTGFNITIPRPAAGFSNAPIYLQYSLCTTSGGRDASGTVYVNTVESEIQNPRGEDVLNIDSTYQLTQIRSASGTADGVLGGSFDLKKIIDPTKIPAGFDPATTAFTVKVSEFAPGQYPGGTAEANYDLIVLANGATVSGFNARPAGWTIVLSEPTISLPAIPGHDWDTPVFTGTGITTGVDNNGDSFAVVTTLDPALEQNVAVELENFPTPLTPEVKTQALVSNSPSNILALTGGEVTDVVTYKNLKPNTAYMLLGTIMNDAGVSTGITGTGTFTTGDAPAGGLVDGTANVIFTLTGAHVESYAGKKLVVFEELAEAATPTVVVAEHKDLNDIEQTFWVERKPTIGTTALVSGSEDNILALTGGEVVDTVAYTDLKPSTTYKLDGTIMYTNTAGAAVSTGITSTAEFTTPAGEGYVSGTTTVSFTISAADAARFAGQDLVVFERLYLGTDLVAVHEDKDDEDQTFEVERKPSIGTTAKVEGADDNVLSLEGGTVTDTVAYTNLKAGTQYRISGEIMHVAADGTVTATGVAGEATFTTPAGTGYVSGTQDVVFTVPAAIAAAYEGEKLVVFESLYGPDSETPIAEHKDKDDVKQTFWIDTPPEVIVKKKVTGPKGDDVTADEDAVFQIRASWVDKAGVAQSRTYTVRPDQEVSLEGLPLNTEITLSETGAQTSVSNVKWGDVIWSGTGVVDEAGSSRDAVVTLENANTPIRINLENKTSSSGLIIIPIPITPPTSGPPAPPTVPTTPIAPPTTTAIPATPTVPATPIPAPKVKASAPQTPAKSEGLAMTGANVAWLALGGILVLLLGAALVLRGRRKES</sequence>
<dbReference type="NCBIfam" id="TIGR01167">
    <property type="entry name" value="LPXTG_anchor"/>
    <property type="match status" value="1"/>
</dbReference>
<evidence type="ECO:0000313" key="4">
    <source>
        <dbReference type="EMBL" id="AGG65724.1"/>
    </source>
</evidence>
<dbReference type="OrthoDB" id="3257943at2"/>
<dbReference type="AlphaFoldDB" id="M1UIX2"/>
<dbReference type="KEGG" id="ccn:H924_01340"/>
<dbReference type="InterPro" id="IPR041100">
    <property type="entry name" value="TQ"/>
</dbReference>
<protein>
    <recommendedName>
        <fullName evidence="6">Gram-positive cocci surface proteins LPxTG domain-containing protein</fullName>
    </recommendedName>
</protein>
<keyword evidence="1" id="KW-1133">Transmembrane helix</keyword>
<dbReference type="Pfam" id="PF19407">
    <property type="entry name" value="DUF5979"/>
    <property type="match status" value="1"/>
</dbReference>
<evidence type="ECO:0000256" key="1">
    <source>
        <dbReference type="SAM" id="Phobius"/>
    </source>
</evidence>
<feature type="domain" description="DUF5979" evidence="3">
    <location>
        <begin position="642"/>
        <end position="743"/>
    </location>
</feature>
<dbReference type="Pfam" id="PF18202">
    <property type="entry name" value="TQ"/>
    <property type="match status" value="3"/>
</dbReference>
<dbReference type="EMBL" id="CP004354">
    <property type="protein sequence ID" value="AGG65724.1"/>
    <property type="molecule type" value="Genomic_DNA"/>
</dbReference>
<dbReference type="Gene3D" id="2.60.40.3930">
    <property type="match status" value="3"/>
</dbReference>
<accession>M1UIX2</accession>
<feature type="domain" description="T-Q ester bond containing" evidence="2">
    <location>
        <begin position="381"/>
        <end position="505"/>
    </location>
</feature>
<keyword evidence="1" id="KW-0812">Transmembrane</keyword>
<evidence type="ECO:0000313" key="5">
    <source>
        <dbReference type="Proteomes" id="UP000011760"/>
    </source>
</evidence>
<reference evidence="4 5" key="1">
    <citation type="submission" date="2013-02" db="EMBL/GenBank/DDBJ databases">
        <title>The complete genome sequence of Corynebacterium callunae DSM 20147.</title>
        <authorList>
            <person name="Ruckert C."/>
            <person name="Albersmeier A."/>
            <person name="Kalinowski J."/>
        </authorList>
    </citation>
    <scope>NUCLEOTIDE SEQUENCE [LARGE SCALE GENOMIC DNA]</scope>
    <source>
        <strain evidence="4 5">DSM 20147</strain>
    </source>
</reference>
<dbReference type="PATRIC" id="fig|1121353.3.peg.278"/>
<keyword evidence="1" id="KW-0472">Membrane</keyword>
<gene>
    <name evidence="4" type="ORF">H924_01340</name>
</gene>
<evidence type="ECO:0000259" key="3">
    <source>
        <dbReference type="Pfam" id="PF19407"/>
    </source>
</evidence>
<feature type="domain" description="T-Q ester bond containing" evidence="2">
    <location>
        <begin position="509"/>
        <end position="634"/>
    </location>
</feature>
<dbReference type="eggNOG" id="COG4932">
    <property type="taxonomic scope" value="Bacteria"/>
</dbReference>
<evidence type="ECO:0008006" key="6">
    <source>
        <dbReference type="Google" id="ProtNLM"/>
    </source>
</evidence>
<keyword evidence="5" id="KW-1185">Reference proteome</keyword>
<feature type="domain" description="T-Q ester bond containing" evidence="2">
    <location>
        <begin position="252"/>
        <end position="377"/>
    </location>
</feature>
<dbReference type="Proteomes" id="UP000011760">
    <property type="component" value="Chromosome"/>
</dbReference>
<dbReference type="NCBIfam" id="NF033903">
    <property type="entry name" value="VaFE_rpt"/>
    <property type="match status" value="3"/>
</dbReference>
<evidence type="ECO:0000259" key="2">
    <source>
        <dbReference type="Pfam" id="PF18202"/>
    </source>
</evidence>
<organism evidence="4 5">
    <name type="scientific">Corynebacterium callunae DSM 20147</name>
    <dbReference type="NCBI Taxonomy" id="1121353"/>
    <lineage>
        <taxon>Bacteria</taxon>
        <taxon>Bacillati</taxon>
        <taxon>Actinomycetota</taxon>
        <taxon>Actinomycetes</taxon>
        <taxon>Mycobacteriales</taxon>
        <taxon>Corynebacteriaceae</taxon>
        <taxon>Corynebacterium</taxon>
    </lineage>
</organism>
<dbReference type="InterPro" id="IPR046022">
    <property type="entry name" value="DUF5979"/>
</dbReference>
<feature type="transmembrane region" description="Helical" evidence="1">
    <location>
        <begin position="830"/>
        <end position="849"/>
    </location>
</feature>
<name>M1UIX2_9CORY</name>